<name>A0A157ZE92_9BURK</name>
<dbReference type="InterPro" id="IPR002763">
    <property type="entry name" value="DUF72"/>
</dbReference>
<organism evidence="1 2">
    <name type="scientific">Caballeronia catudaia</name>
    <dbReference type="NCBI Taxonomy" id="1777136"/>
    <lineage>
        <taxon>Bacteria</taxon>
        <taxon>Pseudomonadati</taxon>
        <taxon>Pseudomonadota</taxon>
        <taxon>Betaproteobacteria</taxon>
        <taxon>Burkholderiales</taxon>
        <taxon>Burkholderiaceae</taxon>
        <taxon>Caballeronia</taxon>
    </lineage>
</organism>
<comment type="caution">
    <text evidence="1">The sequence shown here is derived from an EMBL/GenBank/DDBJ whole genome shotgun (WGS) entry which is preliminary data.</text>
</comment>
<proteinExistence type="predicted"/>
<evidence type="ECO:0000313" key="2">
    <source>
        <dbReference type="Proteomes" id="UP000054870"/>
    </source>
</evidence>
<evidence type="ECO:0008006" key="3">
    <source>
        <dbReference type="Google" id="ProtNLM"/>
    </source>
</evidence>
<dbReference type="OrthoDB" id="9780310at2"/>
<protein>
    <recommendedName>
        <fullName evidence="3">DUF72 domain-containing protein</fullName>
    </recommendedName>
</protein>
<evidence type="ECO:0000313" key="1">
    <source>
        <dbReference type="EMBL" id="SAK43855.1"/>
    </source>
</evidence>
<gene>
    <name evidence="1" type="ORF">AWB75_00623</name>
</gene>
<accession>A0A157ZE92</accession>
<dbReference type="PANTHER" id="PTHR30348:SF14">
    <property type="entry name" value="BLR8050 PROTEIN"/>
    <property type="match status" value="1"/>
</dbReference>
<dbReference type="SUPFAM" id="SSF117396">
    <property type="entry name" value="TM1631-like"/>
    <property type="match status" value="1"/>
</dbReference>
<dbReference type="AlphaFoldDB" id="A0A157ZE92"/>
<dbReference type="Pfam" id="PF01904">
    <property type="entry name" value="DUF72"/>
    <property type="match status" value="1"/>
</dbReference>
<keyword evidence="2" id="KW-1185">Reference proteome</keyword>
<dbReference type="Proteomes" id="UP000054870">
    <property type="component" value="Unassembled WGS sequence"/>
</dbReference>
<dbReference type="Gene3D" id="3.20.20.410">
    <property type="entry name" value="Protein of unknown function UPF0759"/>
    <property type="match status" value="1"/>
</dbReference>
<dbReference type="PANTHER" id="PTHR30348">
    <property type="entry name" value="UNCHARACTERIZED PROTEIN YECE"/>
    <property type="match status" value="1"/>
</dbReference>
<sequence length="259" mass="29373">MPYRLPHLHKPGPQGAIRIGCAGWGLSSAVSASFPHEGTHLERYSHVLTCVEINTSFYKPHREQTYAHWAESVPESFRFSVKLPKAITHDARLADTESLLDEFFHCAGQLGDRLGCWLVQVPPSLPFDDATAETFFKALRERTKLPIAFEAREHSWFTTHAAALLKAHHIAYVDADPIPDDCEIKHRADTSLVYVRLHGSPELYKSSYDYTYLDDLAHTLHARAKKTAEVWCVFDNTAEGNAQPNALHLMERLRIHHKV</sequence>
<dbReference type="RefSeq" id="WP_061122617.1">
    <property type="nucleotide sequence ID" value="NZ_FCOF02000002.1"/>
</dbReference>
<reference evidence="1" key="1">
    <citation type="submission" date="2016-01" db="EMBL/GenBank/DDBJ databases">
        <authorList>
            <person name="Peeters C."/>
        </authorList>
    </citation>
    <scope>NUCLEOTIDE SEQUENCE [LARGE SCALE GENOMIC DNA]</scope>
    <source>
        <strain evidence="1">LMG 29318</strain>
    </source>
</reference>
<dbReference type="InterPro" id="IPR036520">
    <property type="entry name" value="UPF0759_sf"/>
</dbReference>
<dbReference type="EMBL" id="FCOF02000002">
    <property type="protein sequence ID" value="SAK43855.1"/>
    <property type="molecule type" value="Genomic_DNA"/>
</dbReference>